<dbReference type="AlphaFoldDB" id="A0A7D5GMB2"/>
<proteinExistence type="predicted"/>
<feature type="compositionally biased region" description="Basic and acidic residues" evidence="1">
    <location>
        <begin position="189"/>
        <end position="198"/>
    </location>
</feature>
<dbReference type="KEGG" id="halg:HUG10_14205"/>
<accession>A0A7D5GMB2</accession>
<dbReference type="GeneID" id="56030008"/>
<dbReference type="EMBL" id="CP058529">
    <property type="protein sequence ID" value="QLG28627.1"/>
    <property type="molecule type" value="Genomic_DNA"/>
</dbReference>
<name>A0A7D5GMB2_9EURY</name>
<keyword evidence="3" id="KW-1185">Reference proteome</keyword>
<dbReference type="RefSeq" id="WP_179170201.1">
    <property type="nucleotide sequence ID" value="NZ_CP058529.1"/>
</dbReference>
<feature type="compositionally biased region" description="Basic and acidic residues" evidence="1">
    <location>
        <begin position="167"/>
        <end position="177"/>
    </location>
</feature>
<dbReference type="OrthoDB" id="299301at2157"/>
<organism evidence="2 3">
    <name type="scientific">Halorarum halophilum</name>
    <dbReference type="NCBI Taxonomy" id="2743090"/>
    <lineage>
        <taxon>Archaea</taxon>
        <taxon>Methanobacteriati</taxon>
        <taxon>Methanobacteriota</taxon>
        <taxon>Stenosarchaea group</taxon>
        <taxon>Halobacteria</taxon>
        <taxon>Halobacteriales</taxon>
        <taxon>Haloferacaceae</taxon>
        <taxon>Halorarum</taxon>
    </lineage>
</organism>
<protein>
    <submittedName>
        <fullName evidence="2">Uncharacterized protein</fullName>
    </submittedName>
</protein>
<evidence type="ECO:0000313" key="3">
    <source>
        <dbReference type="Proteomes" id="UP000509750"/>
    </source>
</evidence>
<feature type="region of interest" description="Disordered" evidence="1">
    <location>
        <begin position="167"/>
        <end position="198"/>
    </location>
</feature>
<gene>
    <name evidence="2" type="ORF">HUG10_14205</name>
</gene>
<evidence type="ECO:0000256" key="1">
    <source>
        <dbReference type="SAM" id="MobiDB-lite"/>
    </source>
</evidence>
<dbReference type="Proteomes" id="UP000509750">
    <property type="component" value="Chromosome"/>
</dbReference>
<reference evidence="2 3" key="1">
    <citation type="submission" date="2020-07" db="EMBL/GenBank/DDBJ databases">
        <title>Gai3-2, isolated from salt lake.</title>
        <authorList>
            <person name="Cui H."/>
            <person name="Shi X."/>
        </authorList>
    </citation>
    <scope>NUCLEOTIDE SEQUENCE [LARGE SCALE GENOMIC DNA]</scope>
    <source>
        <strain evidence="2 3">Gai3-2</strain>
    </source>
</reference>
<evidence type="ECO:0000313" key="2">
    <source>
        <dbReference type="EMBL" id="QLG28627.1"/>
    </source>
</evidence>
<sequence length="198" mass="22266">MVELDEDVLEELQHGGRSLLIEDVVSIIERNHLDDRPGVSRETLEAYADALEADPDQQFDMETFHEELDSRLTDSDTWVDDDRLYRVGDDRISSYPATWHDRLGGKTDVRTYVVFLQDEAPEFKEDVGRGGAGPGIPQDQLLDVVSVVGRIERQEARAVLQDLHDRGELVEDADQHPDAGVMLGDEDGESYRDTSIDG</sequence>